<proteinExistence type="predicted"/>
<name>A0A239NVP2_9ACTN</name>
<dbReference type="Proteomes" id="UP000198280">
    <property type="component" value="Unassembled WGS sequence"/>
</dbReference>
<sequence>MVLGTLRTALAATGAAWRATTTGMWQTLRARIDGRNAVAFERERRATLLTVPAALPTGTRIHDRRADGSVLDIAVPAPTHIDLTIGQTPFPTTGTVPHPLPAILPPAAPALEARATPEEQ</sequence>
<keyword evidence="3" id="KW-1185">Reference proteome</keyword>
<dbReference type="EMBL" id="FZOF01000049">
    <property type="protein sequence ID" value="SNT58414.1"/>
    <property type="molecule type" value="Genomic_DNA"/>
</dbReference>
<gene>
    <name evidence="2" type="ORF">SAMN05216252_14910</name>
</gene>
<evidence type="ECO:0000256" key="1">
    <source>
        <dbReference type="SAM" id="MobiDB-lite"/>
    </source>
</evidence>
<accession>A0A239NVP2</accession>
<feature type="region of interest" description="Disordered" evidence="1">
    <location>
        <begin position="88"/>
        <end position="120"/>
    </location>
</feature>
<organism evidence="2 3">
    <name type="scientific">Actinacidiphila glaucinigra</name>
    <dbReference type="NCBI Taxonomy" id="235986"/>
    <lineage>
        <taxon>Bacteria</taxon>
        <taxon>Bacillati</taxon>
        <taxon>Actinomycetota</taxon>
        <taxon>Actinomycetes</taxon>
        <taxon>Kitasatosporales</taxon>
        <taxon>Streptomycetaceae</taxon>
        <taxon>Actinacidiphila</taxon>
    </lineage>
</organism>
<evidence type="ECO:0000313" key="2">
    <source>
        <dbReference type="EMBL" id="SNT58414.1"/>
    </source>
</evidence>
<feature type="compositionally biased region" description="Pro residues" evidence="1">
    <location>
        <begin position="98"/>
        <end position="108"/>
    </location>
</feature>
<dbReference type="AlphaFoldDB" id="A0A239NVP2"/>
<reference evidence="2 3" key="1">
    <citation type="submission" date="2017-06" db="EMBL/GenBank/DDBJ databases">
        <authorList>
            <person name="Kim H.J."/>
            <person name="Triplett B.A."/>
        </authorList>
    </citation>
    <scope>NUCLEOTIDE SEQUENCE [LARGE SCALE GENOMIC DNA]</scope>
    <source>
        <strain evidence="2 3">CGMCC 4.1858</strain>
    </source>
</reference>
<protein>
    <submittedName>
        <fullName evidence="2">Uncharacterized protein</fullName>
    </submittedName>
</protein>
<evidence type="ECO:0000313" key="3">
    <source>
        <dbReference type="Proteomes" id="UP000198280"/>
    </source>
</evidence>